<dbReference type="InterPro" id="IPR006603">
    <property type="entry name" value="PQ-loop_rpt"/>
</dbReference>
<keyword evidence="4 5" id="KW-0472">Membrane</keyword>
<evidence type="ECO:0000256" key="4">
    <source>
        <dbReference type="ARBA" id="ARBA00023136"/>
    </source>
</evidence>
<organism evidence="6">
    <name type="scientific">viral metagenome</name>
    <dbReference type="NCBI Taxonomy" id="1070528"/>
    <lineage>
        <taxon>unclassified sequences</taxon>
        <taxon>metagenomes</taxon>
        <taxon>organismal metagenomes</taxon>
    </lineage>
</organism>
<keyword evidence="3 5" id="KW-1133">Transmembrane helix</keyword>
<evidence type="ECO:0000256" key="1">
    <source>
        <dbReference type="ARBA" id="ARBA00004141"/>
    </source>
</evidence>
<comment type="subcellular location">
    <subcellularLocation>
        <location evidence="1">Membrane</location>
        <topology evidence="1">Multi-pass membrane protein</topology>
    </subcellularLocation>
</comment>
<dbReference type="Pfam" id="PF04193">
    <property type="entry name" value="PQ-loop"/>
    <property type="match status" value="1"/>
</dbReference>
<feature type="transmembrane region" description="Helical" evidence="5">
    <location>
        <begin position="12"/>
        <end position="30"/>
    </location>
</feature>
<evidence type="ECO:0000256" key="3">
    <source>
        <dbReference type="ARBA" id="ARBA00022989"/>
    </source>
</evidence>
<evidence type="ECO:0000256" key="2">
    <source>
        <dbReference type="ARBA" id="ARBA00022692"/>
    </source>
</evidence>
<reference evidence="6" key="1">
    <citation type="journal article" date="2020" name="Nature">
        <title>Giant virus diversity and host interactions through global metagenomics.</title>
        <authorList>
            <person name="Schulz F."/>
            <person name="Roux S."/>
            <person name="Paez-Espino D."/>
            <person name="Jungbluth S."/>
            <person name="Walsh D.A."/>
            <person name="Denef V.J."/>
            <person name="McMahon K.D."/>
            <person name="Konstantinidis K.T."/>
            <person name="Eloe-Fadrosh E.A."/>
            <person name="Kyrpides N.C."/>
            <person name="Woyke T."/>
        </authorList>
    </citation>
    <scope>NUCLEOTIDE SEQUENCE</scope>
    <source>
        <strain evidence="6">GVMAG-M-3300023184-161</strain>
    </source>
</reference>
<sequence length="151" mass="17222">MIYTIFDDSVSPAMNVFLVIGNIVSLVYNIPQMVKTYKTNSTKDFSSTFLFLRVVNNSIWLAYSIELGTFLFLLANITSVICSLFLSYYKAFELYDIYKENKNTIIELKDTFNTDDCSNTAIVIAREDIKQCIDEVDKSDTINDISSPLIN</sequence>
<protein>
    <recommendedName>
        <fullName evidence="7">PQ-loop repeat-containing protein</fullName>
    </recommendedName>
</protein>
<feature type="transmembrane region" description="Helical" evidence="5">
    <location>
        <begin position="69"/>
        <end position="89"/>
    </location>
</feature>
<evidence type="ECO:0000256" key="5">
    <source>
        <dbReference type="SAM" id="Phobius"/>
    </source>
</evidence>
<accession>A0A6C0HQX2</accession>
<dbReference type="Gene3D" id="1.20.1280.290">
    <property type="match status" value="1"/>
</dbReference>
<keyword evidence="2 5" id="KW-0812">Transmembrane</keyword>
<evidence type="ECO:0008006" key="7">
    <source>
        <dbReference type="Google" id="ProtNLM"/>
    </source>
</evidence>
<name>A0A6C0HQX2_9ZZZZ</name>
<proteinExistence type="predicted"/>
<dbReference type="AlphaFoldDB" id="A0A6C0HQX2"/>
<dbReference type="EMBL" id="MN739997">
    <property type="protein sequence ID" value="QHT82293.1"/>
    <property type="molecule type" value="Genomic_DNA"/>
</dbReference>
<evidence type="ECO:0000313" key="6">
    <source>
        <dbReference type="EMBL" id="QHT82293.1"/>
    </source>
</evidence>
<dbReference type="GO" id="GO:0016020">
    <property type="term" value="C:membrane"/>
    <property type="evidence" value="ECO:0007669"/>
    <property type="project" value="UniProtKB-SubCell"/>
</dbReference>